<name>A0ABT2FS08_9GAMM</name>
<feature type="non-terminal residue" evidence="1">
    <location>
        <position position="1"/>
    </location>
</feature>
<evidence type="ECO:0000313" key="2">
    <source>
        <dbReference type="Proteomes" id="UP001201549"/>
    </source>
</evidence>
<keyword evidence="2" id="KW-1185">Reference proteome</keyword>
<protein>
    <submittedName>
        <fullName evidence="1">Uncharacterized protein</fullName>
    </submittedName>
</protein>
<accession>A0ABT2FS08</accession>
<reference evidence="2" key="1">
    <citation type="submission" date="2023-07" db="EMBL/GenBank/DDBJ databases">
        <title>Shewanella mangrovi sp. nov., an acetaldehyde- degrading bacterium isolated from mangrove sediment.</title>
        <authorList>
            <person name="Liu Y."/>
        </authorList>
    </citation>
    <scope>NUCLEOTIDE SEQUENCE [LARGE SCALE GENOMIC DNA]</scope>
    <source>
        <strain evidence="2">C32</strain>
    </source>
</reference>
<organism evidence="1 2">
    <name type="scientific">Shewanella electrica</name>
    <dbReference type="NCBI Taxonomy" id="515560"/>
    <lineage>
        <taxon>Bacteria</taxon>
        <taxon>Pseudomonadati</taxon>
        <taxon>Pseudomonadota</taxon>
        <taxon>Gammaproteobacteria</taxon>
        <taxon>Alteromonadales</taxon>
        <taxon>Shewanellaceae</taxon>
        <taxon>Shewanella</taxon>
    </lineage>
</organism>
<evidence type="ECO:0000313" key="1">
    <source>
        <dbReference type="EMBL" id="MCS4559123.1"/>
    </source>
</evidence>
<comment type="caution">
    <text evidence="1">The sequence shown here is derived from an EMBL/GenBank/DDBJ whole genome shotgun (WGS) entry which is preliminary data.</text>
</comment>
<sequence>YRPGSISSSTSNSSVAAALTDIKQHHPKTQHIQLVEGSARTWTCLDSVLAENVRVMQTAAS</sequence>
<gene>
    <name evidence="1" type="ORF">L9G74_22135</name>
</gene>
<dbReference type="Proteomes" id="UP001201549">
    <property type="component" value="Unassembled WGS sequence"/>
</dbReference>
<proteinExistence type="predicted"/>
<dbReference type="EMBL" id="JAKOGG010000808">
    <property type="protein sequence ID" value="MCS4559123.1"/>
    <property type="molecule type" value="Genomic_DNA"/>
</dbReference>